<dbReference type="GO" id="GO:0005737">
    <property type="term" value="C:cytoplasm"/>
    <property type="evidence" value="ECO:0007669"/>
    <property type="project" value="UniProtKB-SubCell"/>
</dbReference>
<dbReference type="STRING" id="696762.PFRI_03470"/>
<dbReference type="GO" id="GO:0003700">
    <property type="term" value="F:DNA-binding transcription factor activity"/>
    <property type="evidence" value="ECO:0007669"/>
    <property type="project" value="InterPro"/>
</dbReference>
<protein>
    <submittedName>
        <fullName evidence="8">HTH-type transcriptional regulator HmrR</fullName>
    </submittedName>
</protein>
<name>A0A1L9P1J7_9RHOB</name>
<evidence type="ECO:0000256" key="2">
    <source>
        <dbReference type="ARBA" id="ARBA00022490"/>
    </source>
</evidence>
<evidence type="ECO:0000256" key="3">
    <source>
        <dbReference type="ARBA" id="ARBA00023015"/>
    </source>
</evidence>
<evidence type="ECO:0000256" key="6">
    <source>
        <dbReference type="SAM" id="Coils"/>
    </source>
</evidence>
<dbReference type="InterPro" id="IPR047057">
    <property type="entry name" value="MerR_fam"/>
</dbReference>
<evidence type="ECO:0000256" key="1">
    <source>
        <dbReference type="ARBA" id="ARBA00004496"/>
    </source>
</evidence>
<dbReference type="SUPFAM" id="SSF46955">
    <property type="entry name" value="Putative DNA-binding domain"/>
    <property type="match status" value="1"/>
</dbReference>
<proteinExistence type="predicted"/>
<keyword evidence="9" id="KW-1185">Reference proteome</keyword>
<keyword evidence="3" id="KW-0805">Transcription regulation</keyword>
<feature type="coiled-coil region" evidence="6">
    <location>
        <begin position="84"/>
        <end position="114"/>
    </location>
</feature>
<dbReference type="GO" id="GO:0003677">
    <property type="term" value="F:DNA binding"/>
    <property type="evidence" value="ECO:0007669"/>
    <property type="project" value="UniProtKB-KW"/>
</dbReference>
<keyword evidence="5" id="KW-0804">Transcription</keyword>
<dbReference type="InterPro" id="IPR015358">
    <property type="entry name" value="Tscrpt_reg_MerR_DNA-bd"/>
</dbReference>
<sequence length="130" mass="14690">MDFVNISAASKAAGLPVKTVRYYADIGLVDAPSRSSAGYRTYDDVAVRKLVFVRRSRAFGFSIEECRELLGLYQNQDRTSSEVKRIASKRLEEIEEKQRELQSLHDELAHLVTSCRGDDMPDCPIIDYLG</sequence>
<dbReference type="PANTHER" id="PTHR30204">
    <property type="entry name" value="REDOX-CYCLING DRUG-SENSING TRANSCRIPTIONAL ACTIVATOR SOXR"/>
    <property type="match status" value="1"/>
</dbReference>
<evidence type="ECO:0000313" key="9">
    <source>
        <dbReference type="Proteomes" id="UP000184514"/>
    </source>
</evidence>
<dbReference type="GO" id="GO:0005507">
    <property type="term" value="F:copper ion binding"/>
    <property type="evidence" value="ECO:0007669"/>
    <property type="project" value="InterPro"/>
</dbReference>
<evidence type="ECO:0000256" key="5">
    <source>
        <dbReference type="ARBA" id="ARBA00023163"/>
    </source>
</evidence>
<evidence type="ECO:0000259" key="7">
    <source>
        <dbReference type="PROSITE" id="PS50937"/>
    </source>
</evidence>
<reference evidence="8 9" key="1">
    <citation type="submission" date="2016-10" db="EMBL/GenBank/DDBJ databases">
        <title>Genome sequence of Planktotalea frisia SH6-1.</title>
        <authorList>
            <person name="Poehlein A."/>
            <person name="Bakenhus I."/>
            <person name="Voget S."/>
            <person name="Brinkhoff T."/>
            <person name="Simon M."/>
        </authorList>
    </citation>
    <scope>NUCLEOTIDE SEQUENCE [LARGE SCALE GENOMIC DNA]</scope>
    <source>
        <strain evidence="8 9">SH6-1</strain>
    </source>
</reference>
<comment type="caution">
    <text evidence="8">The sequence shown here is derived from an EMBL/GenBank/DDBJ whole genome shotgun (WGS) entry which is preliminary data.</text>
</comment>
<dbReference type="Pfam" id="PF09278">
    <property type="entry name" value="MerR-DNA-bind"/>
    <property type="match status" value="1"/>
</dbReference>
<dbReference type="SMART" id="SM00422">
    <property type="entry name" value="HTH_MERR"/>
    <property type="match status" value="1"/>
</dbReference>
<dbReference type="Pfam" id="PF00376">
    <property type="entry name" value="MerR"/>
    <property type="match status" value="1"/>
</dbReference>
<keyword evidence="6" id="KW-0175">Coiled coil</keyword>
<evidence type="ECO:0000313" key="8">
    <source>
        <dbReference type="EMBL" id="OJI95397.1"/>
    </source>
</evidence>
<dbReference type="InterPro" id="IPR000551">
    <property type="entry name" value="MerR-type_HTH_dom"/>
</dbReference>
<keyword evidence="4" id="KW-0238">DNA-binding</keyword>
<dbReference type="GO" id="GO:0045893">
    <property type="term" value="P:positive regulation of DNA-templated transcription"/>
    <property type="evidence" value="ECO:0007669"/>
    <property type="project" value="InterPro"/>
</dbReference>
<dbReference type="PANTHER" id="PTHR30204:SF94">
    <property type="entry name" value="HEAVY METAL-DEPENDENT TRANSCRIPTIONAL REGULATOR HI_0293-RELATED"/>
    <property type="match status" value="1"/>
</dbReference>
<dbReference type="EMBL" id="MLCB01000026">
    <property type="protein sequence ID" value="OJI95397.1"/>
    <property type="molecule type" value="Genomic_DNA"/>
</dbReference>
<dbReference type="InterPro" id="IPR009061">
    <property type="entry name" value="DNA-bd_dom_put_sf"/>
</dbReference>
<dbReference type="Proteomes" id="UP000184514">
    <property type="component" value="Unassembled WGS sequence"/>
</dbReference>
<dbReference type="AlphaFoldDB" id="A0A1L9P1J7"/>
<dbReference type="NCBIfam" id="TIGR02044">
    <property type="entry name" value="CueR"/>
    <property type="match status" value="1"/>
</dbReference>
<dbReference type="Gene3D" id="1.10.1660.10">
    <property type="match status" value="1"/>
</dbReference>
<feature type="domain" description="HTH merR-type" evidence="7">
    <location>
        <begin position="6"/>
        <end position="72"/>
    </location>
</feature>
<accession>A0A1L9P1J7</accession>
<comment type="subcellular location">
    <subcellularLocation>
        <location evidence="1">Cytoplasm</location>
    </subcellularLocation>
</comment>
<dbReference type="InterPro" id="IPR011789">
    <property type="entry name" value="CueR"/>
</dbReference>
<keyword evidence="2" id="KW-0963">Cytoplasm</keyword>
<organism evidence="8 9">
    <name type="scientific">Planktotalea frisia</name>
    <dbReference type="NCBI Taxonomy" id="696762"/>
    <lineage>
        <taxon>Bacteria</taxon>
        <taxon>Pseudomonadati</taxon>
        <taxon>Pseudomonadota</taxon>
        <taxon>Alphaproteobacteria</taxon>
        <taxon>Rhodobacterales</taxon>
        <taxon>Paracoccaceae</taxon>
        <taxon>Planktotalea</taxon>
    </lineage>
</organism>
<evidence type="ECO:0000256" key="4">
    <source>
        <dbReference type="ARBA" id="ARBA00023125"/>
    </source>
</evidence>
<dbReference type="PRINTS" id="PR00040">
    <property type="entry name" value="HTHMERR"/>
</dbReference>
<dbReference type="PROSITE" id="PS50937">
    <property type="entry name" value="HTH_MERR_2"/>
    <property type="match status" value="1"/>
</dbReference>
<gene>
    <name evidence="8" type="primary">hmrR_1</name>
    <name evidence="8" type="ORF">PFRI_03470</name>
</gene>